<evidence type="ECO:0000313" key="8">
    <source>
        <dbReference type="EMBL" id="TCZ60895.1"/>
    </source>
</evidence>
<protein>
    <submittedName>
        <fullName evidence="8">NAD(P)/FAD-dependent oxidoreductase</fullName>
    </submittedName>
</protein>
<dbReference type="PANTHER" id="PTHR43098">
    <property type="entry name" value="L-ORNITHINE N(5)-MONOOXYGENASE-RELATED"/>
    <property type="match status" value="1"/>
</dbReference>
<dbReference type="Proteomes" id="UP000295023">
    <property type="component" value="Unassembled WGS sequence"/>
</dbReference>
<dbReference type="Gene3D" id="3.50.50.60">
    <property type="entry name" value="FAD/NAD(P)-binding domain"/>
    <property type="match status" value="3"/>
</dbReference>
<accession>A0A4R4DIF2</accession>
<dbReference type="InterPro" id="IPR020946">
    <property type="entry name" value="Flavin_mOase-like"/>
</dbReference>
<organism evidence="8 9">
    <name type="scientific">Roseicella aquatilis</name>
    <dbReference type="NCBI Taxonomy" id="2527868"/>
    <lineage>
        <taxon>Bacteria</taxon>
        <taxon>Pseudomonadati</taxon>
        <taxon>Pseudomonadota</taxon>
        <taxon>Alphaproteobacteria</taxon>
        <taxon>Acetobacterales</taxon>
        <taxon>Roseomonadaceae</taxon>
        <taxon>Roseicella</taxon>
    </lineage>
</organism>
<comment type="caution">
    <text evidence="8">The sequence shown here is derived from an EMBL/GenBank/DDBJ whole genome shotgun (WGS) entry which is preliminary data.</text>
</comment>
<dbReference type="OrthoDB" id="312624at2"/>
<keyword evidence="9" id="KW-1185">Reference proteome</keyword>
<keyword evidence="5" id="KW-0521">NADP</keyword>
<dbReference type="InterPro" id="IPR036188">
    <property type="entry name" value="FAD/NAD-bd_sf"/>
</dbReference>
<evidence type="ECO:0000313" key="9">
    <source>
        <dbReference type="Proteomes" id="UP000295023"/>
    </source>
</evidence>
<dbReference type="GO" id="GO:0004499">
    <property type="term" value="F:N,N-dimethylaniline monooxygenase activity"/>
    <property type="evidence" value="ECO:0007669"/>
    <property type="project" value="InterPro"/>
</dbReference>
<evidence type="ECO:0000256" key="5">
    <source>
        <dbReference type="ARBA" id="ARBA00022857"/>
    </source>
</evidence>
<dbReference type="GO" id="GO:0050660">
    <property type="term" value="F:flavin adenine dinucleotide binding"/>
    <property type="evidence" value="ECO:0007669"/>
    <property type="project" value="InterPro"/>
</dbReference>
<keyword evidence="7" id="KW-0503">Monooxygenase</keyword>
<dbReference type="GO" id="GO:0050661">
    <property type="term" value="F:NADP binding"/>
    <property type="evidence" value="ECO:0007669"/>
    <property type="project" value="InterPro"/>
</dbReference>
<comment type="similarity">
    <text evidence="2">Belongs to the FAD-binding monooxygenase family.</text>
</comment>
<gene>
    <name evidence="8" type="ORF">EXY23_14075</name>
</gene>
<evidence type="ECO:0000256" key="3">
    <source>
        <dbReference type="ARBA" id="ARBA00022630"/>
    </source>
</evidence>
<evidence type="ECO:0000256" key="1">
    <source>
        <dbReference type="ARBA" id="ARBA00001974"/>
    </source>
</evidence>
<dbReference type="AlphaFoldDB" id="A0A4R4DIF2"/>
<evidence type="ECO:0000256" key="6">
    <source>
        <dbReference type="ARBA" id="ARBA00023002"/>
    </source>
</evidence>
<evidence type="ECO:0000256" key="2">
    <source>
        <dbReference type="ARBA" id="ARBA00010139"/>
    </source>
</evidence>
<evidence type="ECO:0000256" key="7">
    <source>
        <dbReference type="ARBA" id="ARBA00023033"/>
    </source>
</evidence>
<dbReference type="InterPro" id="IPR050775">
    <property type="entry name" value="FAD-binding_Monooxygenases"/>
</dbReference>
<evidence type="ECO:0000256" key="4">
    <source>
        <dbReference type="ARBA" id="ARBA00022827"/>
    </source>
</evidence>
<keyword evidence="6" id="KW-0560">Oxidoreductase</keyword>
<dbReference type="PANTHER" id="PTHR43098:SF3">
    <property type="entry name" value="L-ORNITHINE N(5)-MONOOXYGENASE-RELATED"/>
    <property type="match status" value="1"/>
</dbReference>
<name>A0A4R4DIF2_9PROT</name>
<dbReference type="SUPFAM" id="SSF51905">
    <property type="entry name" value="FAD/NAD(P)-binding domain"/>
    <property type="match status" value="2"/>
</dbReference>
<keyword evidence="4" id="KW-0274">FAD</keyword>
<comment type="cofactor">
    <cofactor evidence="1">
        <name>FAD</name>
        <dbReference type="ChEBI" id="CHEBI:57692"/>
    </cofactor>
</comment>
<dbReference type="EMBL" id="SKBM01000012">
    <property type="protein sequence ID" value="TCZ60895.1"/>
    <property type="molecule type" value="Genomic_DNA"/>
</dbReference>
<dbReference type="Pfam" id="PF00743">
    <property type="entry name" value="FMO-like"/>
    <property type="match status" value="1"/>
</dbReference>
<sequence length="545" mass="61430">MSAAQPQTSRPGGTPEELDVLIVGAGFAGLYQLDHLRRLGFRVALYEAGADLGGIWHWNCYPGARVDTYAQLYQYSREDLWRDWEYSELYPGWSELRDYFHYVDRKLDLSRDIRFGTRVTAAEFSSDLNRWIVQSGDGRVVRPRFLVMCTGFAAKPYLPEIAGLEEFGGAWHHTGLWPQGGLDLTGKRVGVIGTGASGVQVIQEAGRQAAHLTVFQRTPNLALPMRQRKLDHAEHERMKAHYPEWFALRSRTFAGFDYDMIPKNALEVSAAERRATYEALWEQGGFVPWLGTYQDMFSNEAANLTAYEFWRDTVRARIKDPTLAEKLAPTTPPHPFGVKRPCLEQWYYEVYNQSNVRLVDLNEDPIERVTRTGVRTRSGEHPLDILVMATGFDSLTGGLTAIGLRGTEGETLGQKWGRGVRAHLGMASAGFPNLLYIYGPQSPSAFCNGPTCAELQGEWVVACLEYLRRHDLTRIEATHAAEEDWRGHVQEMTETSLFPRARSWYMGANIPGKPRELLAYPGGLPMYLQKTRDCAEAGYSGFTLA</sequence>
<reference evidence="8 9" key="1">
    <citation type="submission" date="2019-03" db="EMBL/GenBank/DDBJ databases">
        <title>Paracraurococcus aquatilis NE82 genome sequence.</title>
        <authorList>
            <person name="Zhao Y."/>
            <person name="Du Z."/>
        </authorList>
    </citation>
    <scope>NUCLEOTIDE SEQUENCE [LARGE SCALE GENOMIC DNA]</scope>
    <source>
        <strain evidence="8 9">NE82</strain>
    </source>
</reference>
<keyword evidence="3" id="KW-0285">Flavoprotein</keyword>
<dbReference type="RefSeq" id="WP_132290254.1">
    <property type="nucleotide sequence ID" value="NZ_SKBM01000012.1"/>
</dbReference>
<proteinExistence type="inferred from homology"/>